<dbReference type="Gene3D" id="3.30.70.270">
    <property type="match status" value="1"/>
</dbReference>
<comment type="catalytic activity">
    <reaction evidence="2">
        <text>2 GTP = 3',3'-c-di-GMP + 2 diphosphate</text>
        <dbReference type="Rhea" id="RHEA:24898"/>
        <dbReference type="ChEBI" id="CHEBI:33019"/>
        <dbReference type="ChEBI" id="CHEBI:37565"/>
        <dbReference type="ChEBI" id="CHEBI:58805"/>
        <dbReference type="EC" id="2.7.7.65"/>
    </reaction>
</comment>
<dbReference type="EC" id="2.7.7.65" evidence="1"/>
<dbReference type="CDD" id="cd01949">
    <property type="entry name" value="GGDEF"/>
    <property type="match status" value="1"/>
</dbReference>
<evidence type="ECO:0000259" key="3">
    <source>
        <dbReference type="PROSITE" id="PS50887"/>
    </source>
</evidence>
<accession>A0ABV6BHS5</accession>
<proteinExistence type="predicted"/>
<dbReference type="RefSeq" id="WP_377248155.1">
    <property type="nucleotide sequence ID" value="NZ_JBHLXP010000005.1"/>
</dbReference>
<organism evidence="4 5">
    <name type="scientific">Rheinheimera tilapiae</name>
    <dbReference type="NCBI Taxonomy" id="875043"/>
    <lineage>
        <taxon>Bacteria</taxon>
        <taxon>Pseudomonadati</taxon>
        <taxon>Pseudomonadota</taxon>
        <taxon>Gammaproteobacteria</taxon>
        <taxon>Chromatiales</taxon>
        <taxon>Chromatiaceae</taxon>
        <taxon>Rheinheimera</taxon>
    </lineage>
</organism>
<keyword evidence="5" id="KW-1185">Reference proteome</keyword>
<reference evidence="4 5" key="1">
    <citation type="submission" date="2024-09" db="EMBL/GenBank/DDBJ databases">
        <authorList>
            <person name="Sun Q."/>
            <person name="Mori K."/>
        </authorList>
    </citation>
    <scope>NUCLEOTIDE SEQUENCE [LARGE SCALE GENOMIC DNA]</scope>
    <source>
        <strain evidence="4 5">KCTC 23315</strain>
    </source>
</reference>
<dbReference type="NCBIfam" id="TIGR00254">
    <property type="entry name" value="GGDEF"/>
    <property type="match status" value="1"/>
</dbReference>
<dbReference type="Proteomes" id="UP001589813">
    <property type="component" value="Unassembled WGS sequence"/>
</dbReference>
<gene>
    <name evidence="4" type="ORF">ACFFJP_19175</name>
</gene>
<evidence type="ECO:0000313" key="4">
    <source>
        <dbReference type="EMBL" id="MFC0050418.1"/>
    </source>
</evidence>
<dbReference type="Pfam" id="PF00990">
    <property type="entry name" value="GGDEF"/>
    <property type="match status" value="1"/>
</dbReference>
<dbReference type="SMART" id="SM00267">
    <property type="entry name" value="GGDEF"/>
    <property type="match status" value="1"/>
</dbReference>
<dbReference type="InterPro" id="IPR029787">
    <property type="entry name" value="Nucleotide_cyclase"/>
</dbReference>
<dbReference type="InterPro" id="IPR043128">
    <property type="entry name" value="Rev_trsase/Diguanyl_cyclase"/>
</dbReference>
<feature type="domain" description="GGDEF" evidence="3">
    <location>
        <begin position="172"/>
        <end position="301"/>
    </location>
</feature>
<dbReference type="InterPro" id="IPR050469">
    <property type="entry name" value="Diguanylate_Cyclase"/>
</dbReference>
<name>A0ABV6BHS5_9GAMM</name>
<evidence type="ECO:0000256" key="1">
    <source>
        <dbReference type="ARBA" id="ARBA00012528"/>
    </source>
</evidence>
<dbReference type="PROSITE" id="PS50887">
    <property type="entry name" value="GGDEF"/>
    <property type="match status" value="1"/>
</dbReference>
<dbReference type="PANTHER" id="PTHR45138:SF9">
    <property type="entry name" value="DIGUANYLATE CYCLASE DGCM-RELATED"/>
    <property type="match status" value="1"/>
</dbReference>
<comment type="caution">
    <text evidence="4">The sequence shown here is derived from an EMBL/GenBank/DDBJ whole genome shotgun (WGS) entry which is preliminary data.</text>
</comment>
<evidence type="ECO:0000256" key="2">
    <source>
        <dbReference type="ARBA" id="ARBA00034247"/>
    </source>
</evidence>
<evidence type="ECO:0000313" key="5">
    <source>
        <dbReference type="Proteomes" id="UP001589813"/>
    </source>
</evidence>
<dbReference type="SUPFAM" id="SSF55073">
    <property type="entry name" value="Nucleotide cyclase"/>
    <property type="match status" value="1"/>
</dbReference>
<dbReference type="PANTHER" id="PTHR45138">
    <property type="entry name" value="REGULATORY COMPONENTS OF SENSORY TRANSDUCTION SYSTEM"/>
    <property type="match status" value="1"/>
</dbReference>
<dbReference type="InterPro" id="IPR000160">
    <property type="entry name" value="GGDEF_dom"/>
</dbReference>
<sequence>MEMFSFSDMSLQHVPSYAGITSSPLWSAVANKLSSALPEQLQTTLELNQQLQMFSMAAGKILPLTAMQLCTAVGEFKAAGSSNGPHEYRSMLVLNEQCLAELIYQSELPVSPMQQRKLLELEQQWLFPLRNALIVTRLQQLALRDTLTGLGNRRYFDDAIQKALQLTERKQQPMVLILLDLDNFKQVNDNFGHHAGDEVLLAVADAMRCTLRASDNLFRFGGDEFAVLLTAEDAQSAELVAHRLVKAIGQHHICVKFGVSASAGLASHQAEETTQTLFNRADSALYDAKQSGKNAVRTAVIHSKPIVEVMNA</sequence>
<protein>
    <recommendedName>
        <fullName evidence="1">diguanylate cyclase</fullName>
        <ecNumber evidence="1">2.7.7.65</ecNumber>
    </recommendedName>
</protein>
<dbReference type="EMBL" id="JBHLXP010000005">
    <property type="protein sequence ID" value="MFC0050418.1"/>
    <property type="molecule type" value="Genomic_DNA"/>
</dbReference>